<dbReference type="InterPro" id="IPR001304">
    <property type="entry name" value="C-type_lectin-like"/>
</dbReference>
<reference evidence="4" key="1">
    <citation type="submission" date="2023-05" db="EMBL/GenBank/DDBJ databases">
        <authorList>
            <person name="Stuckert A."/>
        </authorList>
    </citation>
    <scope>NUCLEOTIDE SEQUENCE</scope>
</reference>
<proteinExistence type="predicted"/>
<evidence type="ECO:0000313" key="4">
    <source>
        <dbReference type="EMBL" id="CAI9590690.1"/>
    </source>
</evidence>
<feature type="domain" description="C-type lectin" evidence="3">
    <location>
        <begin position="65"/>
        <end position="130"/>
    </location>
</feature>
<dbReference type="Pfam" id="PF00059">
    <property type="entry name" value="Lectin_C"/>
    <property type="match status" value="1"/>
</dbReference>
<sequence length="130" mass="15412">MAQRAKANAGKNRRGRVTFMLLGLLFLKFSVLLVFISLLFVFYSKLYQQVSQISGRSCENEWLEFEKHCYFLSTFQLTWKKAENMCLNRGGHLAIIDSLKEQNFLDQSRRERFLWIGLTDEEVENTFKWV</sequence>
<keyword evidence="5" id="KW-1185">Reference proteome</keyword>
<feature type="transmembrane region" description="Helical" evidence="2">
    <location>
        <begin position="21"/>
        <end position="43"/>
    </location>
</feature>
<feature type="non-terminal residue" evidence="4">
    <location>
        <position position="130"/>
    </location>
</feature>
<keyword evidence="2" id="KW-1133">Transmembrane helix</keyword>
<comment type="caution">
    <text evidence="4">The sequence shown here is derived from an EMBL/GenBank/DDBJ whole genome shotgun (WGS) entry which is preliminary data.</text>
</comment>
<dbReference type="PROSITE" id="PS50041">
    <property type="entry name" value="C_TYPE_LECTIN_2"/>
    <property type="match status" value="1"/>
</dbReference>
<protein>
    <recommendedName>
        <fullName evidence="3">C-type lectin domain-containing protein</fullName>
    </recommendedName>
</protein>
<dbReference type="InterPro" id="IPR050828">
    <property type="entry name" value="C-type_lectin/matrix_domain"/>
</dbReference>
<dbReference type="PANTHER" id="PTHR45710">
    <property type="entry name" value="C-TYPE LECTIN DOMAIN-CONTAINING PROTEIN 180"/>
    <property type="match status" value="1"/>
</dbReference>
<keyword evidence="2" id="KW-0472">Membrane</keyword>
<dbReference type="InterPro" id="IPR016187">
    <property type="entry name" value="CTDL_fold"/>
</dbReference>
<evidence type="ECO:0000256" key="2">
    <source>
        <dbReference type="SAM" id="Phobius"/>
    </source>
</evidence>
<accession>A0ABN9F0U5</accession>
<evidence type="ECO:0000259" key="3">
    <source>
        <dbReference type="PROSITE" id="PS50041"/>
    </source>
</evidence>
<organism evidence="4 5">
    <name type="scientific">Staurois parvus</name>
    <dbReference type="NCBI Taxonomy" id="386267"/>
    <lineage>
        <taxon>Eukaryota</taxon>
        <taxon>Metazoa</taxon>
        <taxon>Chordata</taxon>
        <taxon>Craniata</taxon>
        <taxon>Vertebrata</taxon>
        <taxon>Euteleostomi</taxon>
        <taxon>Amphibia</taxon>
        <taxon>Batrachia</taxon>
        <taxon>Anura</taxon>
        <taxon>Neobatrachia</taxon>
        <taxon>Ranoidea</taxon>
        <taxon>Ranidae</taxon>
        <taxon>Staurois</taxon>
    </lineage>
</organism>
<dbReference type="InterPro" id="IPR016186">
    <property type="entry name" value="C-type_lectin-like/link_sf"/>
</dbReference>
<dbReference type="SUPFAM" id="SSF56436">
    <property type="entry name" value="C-type lectin-like"/>
    <property type="match status" value="1"/>
</dbReference>
<dbReference type="Proteomes" id="UP001162483">
    <property type="component" value="Unassembled WGS sequence"/>
</dbReference>
<evidence type="ECO:0000256" key="1">
    <source>
        <dbReference type="ARBA" id="ARBA00004401"/>
    </source>
</evidence>
<dbReference type="Gene3D" id="3.10.100.10">
    <property type="entry name" value="Mannose-Binding Protein A, subunit A"/>
    <property type="match status" value="1"/>
</dbReference>
<comment type="subcellular location">
    <subcellularLocation>
        <location evidence="1">Cell membrane</location>
        <topology evidence="1">Single-pass type II membrane protein</topology>
    </subcellularLocation>
</comment>
<evidence type="ECO:0000313" key="5">
    <source>
        <dbReference type="Proteomes" id="UP001162483"/>
    </source>
</evidence>
<dbReference type="PANTHER" id="PTHR45710:SF26">
    <property type="entry name" value="RH26557P"/>
    <property type="match status" value="1"/>
</dbReference>
<gene>
    <name evidence="4" type="ORF">SPARVUS_LOCUS11078948</name>
</gene>
<name>A0ABN9F0U5_9NEOB</name>
<keyword evidence="2" id="KW-0812">Transmembrane</keyword>
<dbReference type="EMBL" id="CATNWA010016191">
    <property type="protein sequence ID" value="CAI9590690.1"/>
    <property type="molecule type" value="Genomic_DNA"/>
</dbReference>